<organism evidence="2 3">
    <name type="scientific">Rhodnius prolixus</name>
    <name type="common">Triatomid bug</name>
    <dbReference type="NCBI Taxonomy" id="13249"/>
    <lineage>
        <taxon>Eukaryota</taxon>
        <taxon>Metazoa</taxon>
        <taxon>Ecdysozoa</taxon>
        <taxon>Arthropoda</taxon>
        <taxon>Hexapoda</taxon>
        <taxon>Insecta</taxon>
        <taxon>Pterygota</taxon>
        <taxon>Neoptera</taxon>
        <taxon>Paraneoptera</taxon>
        <taxon>Hemiptera</taxon>
        <taxon>Heteroptera</taxon>
        <taxon>Panheteroptera</taxon>
        <taxon>Cimicomorpha</taxon>
        <taxon>Reduviidae</taxon>
        <taxon>Triatominae</taxon>
        <taxon>Rhodnius</taxon>
    </lineage>
</organism>
<dbReference type="AlphaFoldDB" id="T1I2E0"/>
<dbReference type="GO" id="GO:0061630">
    <property type="term" value="F:ubiquitin protein ligase activity"/>
    <property type="evidence" value="ECO:0007669"/>
    <property type="project" value="TreeGrafter"/>
</dbReference>
<accession>T1I2E0</accession>
<dbReference type="InterPro" id="IPR044666">
    <property type="entry name" value="Cyclophilin_A-like"/>
</dbReference>
<dbReference type="SMART" id="SM00504">
    <property type="entry name" value="Ubox"/>
    <property type="match status" value="1"/>
</dbReference>
<dbReference type="InterPro" id="IPR020892">
    <property type="entry name" value="Cyclophilin-type_PPIase_CS"/>
</dbReference>
<dbReference type="GO" id="GO:0003755">
    <property type="term" value="F:peptidyl-prolyl cis-trans isomerase activity"/>
    <property type="evidence" value="ECO:0007669"/>
    <property type="project" value="InterPro"/>
</dbReference>
<dbReference type="VEuPathDB" id="VectorBase:RPRC010460"/>
<dbReference type="PROSITE" id="PS00170">
    <property type="entry name" value="CSA_PPIASE_1"/>
    <property type="match status" value="1"/>
</dbReference>
<dbReference type="EMBL" id="ACPB03021037">
    <property type="status" value="NOT_ANNOTATED_CDS"/>
    <property type="molecule type" value="Genomic_DNA"/>
</dbReference>
<name>T1I2E0_RHOPR</name>
<dbReference type="SUPFAM" id="SSF57850">
    <property type="entry name" value="RING/U-box"/>
    <property type="match status" value="1"/>
</dbReference>
<reference evidence="2" key="1">
    <citation type="submission" date="2015-05" db="UniProtKB">
        <authorList>
            <consortium name="EnsemblMetazoa"/>
        </authorList>
    </citation>
    <scope>IDENTIFICATION</scope>
</reference>
<dbReference type="HOGENOM" id="CLU_012062_7_0_1"/>
<evidence type="ECO:0000313" key="2">
    <source>
        <dbReference type="EnsemblMetazoa" id="RPRC010460-PA"/>
    </source>
</evidence>
<evidence type="ECO:0000313" key="3">
    <source>
        <dbReference type="Proteomes" id="UP000015103"/>
    </source>
</evidence>
<dbReference type="EnsemblMetazoa" id="RPRC010460-RA">
    <property type="protein sequence ID" value="RPRC010460-PA"/>
    <property type="gene ID" value="RPRC010460"/>
</dbReference>
<dbReference type="InterPro" id="IPR003613">
    <property type="entry name" value="Ubox_domain"/>
</dbReference>
<dbReference type="GO" id="GO:0006457">
    <property type="term" value="P:protein folding"/>
    <property type="evidence" value="ECO:0007669"/>
    <property type="project" value="InterPro"/>
</dbReference>
<dbReference type="FunCoup" id="T1I2E0">
    <property type="interactions" value="1545"/>
</dbReference>
<comment type="similarity">
    <text evidence="1">Belongs to the cyclophilin-type PPIase family. PPIL2 subfamily.</text>
</comment>
<dbReference type="FunFam" id="2.40.100.10:FF:000018">
    <property type="entry name" value="Peptidyl-prolyl cis-trans isomerase-like 2"/>
    <property type="match status" value="1"/>
</dbReference>
<dbReference type="Pfam" id="PF04641">
    <property type="entry name" value="Rtf2"/>
    <property type="match status" value="1"/>
</dbReference>
<dbReference type="InterPro" id="IPR002130">
    <property type="entry name" value="Cyclophilin-type_PPIase_dom"/>
</dbReference>
<dbReference type="OMA" id="NFIKHCA"/>
<keyword evidence="3" id="KW-1185">Reference proteome</keyword>
<protein>
    <submittedName>
        <fullName evidence="2">PPIase cyclophilin-type domain-containing protein</fullName>
    </submittedName>
</protein>
<dbReference type="eggNOG" id="KOG0883">
    <property type="taxonomic scope" value="Eukaryota"/>
</dbReference>
<evidence type="ECO:0000256" key="1">
    <source>
        <dbReference type="ARBA" id="ARBA00007930"/>
    </source>
</evidence>
<dbReference type="CDD" id="cd01923">
    <property type="entry name" value="cyclophilin_RING"/>
    <property type="match status" value="1"/>
</dbReference>
<dbReference type="InterPro" id="IPR013083">
    <property type="entry name" value="Znf_RING/FYVE/PHD"/>
</dbReference>
<dbReference type="InterPro" id="IPR029000">
    <property type="entry name" value="Cyclophilin-like_dom_sf"/>
</dbReference>
<dbReference type="PRINTS" id="PR00153">
    <property type="entry name" value="CSAPPISMRASE"/>
</dbReference>
<dbReference type="GO" id="GO:0000209">
    <property type="term" value="P:protein polyubiquitination"/>
    <property type="evidence" value="ECO:0007669"/>
    <property type="project" value="TreeGrafter"/>
</dbReference>
<dbReference type="InParanoid" id="T1I2E0"/>
<dbReference type="PROSITE" id="PS50072">
    <property type="entry name" value="CSA_PPIASE_2"/>
    <property type="match status" value="1"/>
</dbReference>
<dbReference type="Proteomes" id="UP000015103">
    <property type="component" value="Unassembled WGS sequence"/>
</dbReference>
<sequence>MGKRQHQKDKMYLTCTEWTTLYGGKKEGPQGWNEDNRLPLGHCCLTLAPAVQPCCDRDGNIFSYEPLLKYLQKYHTNPVTGKPLDIKTLTKLNFKEGRDTKYVCPVTSKGLTGHSHIVAVAVTGNVYHYQAIKNLNIKLNSWHDLITNEPFQASDLITIQDPNNLQKFNAAKFDHVKRNLRLEDDEVGGVGGESNLKRVSKEMREVFDELSKEMESKKAKTEPEKKPTADKFNAVSYLRLVTNFGPLNLELHCDIVPKTCENFLKLGLQGYYDNTIFHRSIKHFMIQGGDPTGTGTGGKSLWDKPFEDEIKPHLTHSGRGVLSMANSGPNSNKSQFFITYRSCKHLDGKHTVFGRIVGGMDTLSVLEQIEVDNKDRPIEDIKIQSVQVFVDPYQEVDEQLIEEREKEKEINEEPKANKVESVAKLKVFRTEASTTAMDLNSKKKKVAGYQFGSFNGW</sequence>
<dbReference type="STRING" id="13249.T1I2E0"/>
<dbReference type="Gene3D" id="3.30.40.10">
    <property type="entry name" value="Zinc/RING finger domain, C3HC4 (zinc finger)"/>
    <property type="match status" value="1"/>
</dbReference>
<dbReference type="GO" id="GO:0071013">
    <property type="term" value="C:catalytic step 2 spliceosome"/>
    <property type="evidence" value="ECO:0007669"/>
    <property type="project" value="TreeGrafter"/>
</dbReference>
<dbReference type="PANTHER" id="PTHR45625">
    <property type="entry name" value="PEPTIDYL-PROLYL CIS-TRANS ISOMERASE-RELATED"/>
    <property type="match status" value="1"/>
</dbReference>
<dbReference type="Pfam" id="PF00160">
    <property type="entry name" value="Pro_isomerase"/>
    <property type="match status" value="1"/>
</dbReference>
<dbReference type="SUPFAM" id="SSF50891">
    <property type="entry name" value="Cyclophilin-like"/>
    <property type="match status" value="1"/>
</dbReference>
<proteinExistence type="inferred from homology"/>
<dbReference type="Gene3D" id="2.40.100.10">
    <property type="entry name" value="Cyclophilin-like"/>
    <property type="match status" value="1"/>
</dbReference>
<dbReference type="PANTHER" id="PTHR45625:SF1">
    <property type="entry name" value="RING-TYPE E3 UBIQUITIN-PROTEIN LIGASE PPIL2"/>
    <property type="match status" value="1"/>
</dbReference>